<dbReference type="EMBL" id="SOSA01000014">
    <property type="protein sequence ID" value="THC99602.1"/>
    <property type="molecule type" value="Genomic_DNA"/>
</dbReference>
<feature type="domain" description="F-box" evidence="1">
    <location>
        <begin position="246"/>
        <end position="293"/>
    </location>
</feature>
<dbReference type="PROSITE" id="PS50181">
    <property type="entry name" value="FBOX"/>
    <property type="match status" value="1"/>
</dbReference>
<keyword evidence="3" id="KW-1185">Reference proteome</keyword>
<proteinExistence type="predicted"/>
<dbReference type="SUPFAM" id="SSF81383">
    <property type="entry name" value="F-box domain"/>
    <property type="match status" value="1"/>
</dbReference>
<dbReference type="InterPro" id="IPR001810">
    <property type="entry name" value="F-box_dom"/>
</dbReference>
<dbReference type="AlphaFoldDB" id="A0A4S3JVX1"/>
<sequence length="293" mass="33596">MSRTNIFCNVCGGPLEHYGLRGTTSVPLGEETTLDLYDDECTCTPAHLGPFMTPGRFIYGEPRHYKCAIWQGYDGIILPERRIFWLQDVRMLCIESESLQKEDDERVSASAYFVTNVGIFDREDGILNRDIREHAGFPMHDACWRILQLVQETVISSHRGIDLRELFVTWKRHFDVLCFGTLRWSDRAYAVAEKHHSTDNWEPVKGEEWLAADPFEKMDFSSLITECLGTEEAGIDGLFSPIPGYSDPFDCLPTELRYMILEYLPTASVFKLSIVSPAFKIVAFRLLPAFWES</sequence>
<comment type="caution">
    <text evidence="2">The sequence shown here is derived from an EMBL/GenBank/DDBJ whole genome shotgun (WGS) entry which is preliminary data.</text>
</comment>
<protein>
    <recommendedName>
        <fullName evidence="1">F-box domain-containing protein</fullName>
    </recommendedName>
</protein>
<dbReference type="VEuPathDB" id="FungiDB:EYZ11_000869"/>
<evidence type="ECO:0000313" key="2">
    <source>
        <dbReference type="EMBL" id="THC99602.1"/>
    </source>
</evidence>
<gene>
    <name evidence="2" type="ORF">EYZ11_000869</name>
</gene>
<dbReference type="Proteomes" id="UP000308092">
    <property type="component" value="Unassembled WGS sequence"/>
</dbReference>
<dbReference type="STRING" id="1220188.A0A4S3JVX1"/>
<evidence type="ECO:0000259" key="1">
    <source>
        <dbReference type="PROSITE" id="PS50181"/>
    </source>
</evidence>
<dbReference type="Pfam" id="PF00646">
    <property type="entry name" value="F-box"/>
    <property type="match status" value="1"/>
</dbReference>
<name>A0A4S3JVX1_9EURO</name>
<dbReference type="InterPro" id="IPR036047">
    <property type="entry name" value="F-box-like_dom_sf"/>
</dbReference>
<accession>A0A4S3JVX1</accession>
<organism evidence="2 3">
    <name type="scientific">Aspergillus tanneri</name>
    <dbReference type="NCBI Taxonomy" id="1220188"/>
    <lineage>
        <taxon>Eukaryota</taxon>
        <taxon>Fungi</taxon>
        <taxon>Dikarya</taxon>
        <taxon>Ascomycota</taxon>
        <taxon>Pezizomycotina</taxon>
        <taxon>Eurotiomycetes</taxon>
        <taxon>Eurotiomycetidae</taxon>
        <taxon>Eurotiales</taxon>
        <taxon>Aspergillaceae</taxon>
        <taxon>Aspergillus</taxon>
        <taxon>Aspergillus subgen. Circumdati</taxon>
    </lineage>
</organism>
<evidence type="ECO:0000313" key="3">
    <source>
        <dbReference type="Proteomes" id="UP000308092"/>
    </source>
</evidence>
<reference evidence="2 3" key="1">
    <citation type="submission" date="2019-03" db="EMBL/GenBank/DDBJ databases">
        <title>The genome sequence of a newly discovered highly antifungal drug resistant Aspergillus species, Aspergillus tanneri NIH 1004.</title>
        <authorList>
            <person name="Mounaud S."/>
            <person name="Singh I."/>
            <person name="Joardar V."/>
            <person name="Pakala S."/>
            <person name="Pakala S."/>
            <person name="Venepally P."/>
            <person name="Hoover J."/>
            <person name="Nierman W."/>
            <person name="Chung J."/>
            <person name="Losada L."/>
        </authorList>
    </citation>
    <scope>NUCLEOTIDE SEQUENCE [LARGE SCALE GENOMIC DNA]</scope>
    <source>
        <strain evidence="2 3">NIH1004</strain>
    </source>
</reference>